<dbReference type="EMBL" id="SSNT01000009">
    <property type="protein sequence ID" value="THF79315.1"/>
    <property type="molecule type" value="Genomic_DNA"/>
</dbReference>
<dbReference type="InterPro" id="IPR042099">
    <property type="entry name" value="ANL_N_sf"/>
</dbReference>
<dbReference type="Proteomes" id="UP000310334">
    <property type="component" value="Unassembled WGS sequence"/>
</dbReference>
<dbReference type="InterPro" id="IPR012685">
    <property type="entry name" value="CHP02304_F390_synth-rel"/>
</dbReference>
<dbReference type="AlphaFoldDB" id="A0A4S4BVZ9"/>
<dbReference type="NCBIfam" id="TIGR02304">
    <property type="entry name" value="aden_form_hyp"/>
    <property type="match status" value="1"/>
</dbReference>
<name>A0A4S4BVZ9_9BACI</name>
<accession>A0A4S4BVZ9</accession>
<dbReference type="RefSeq" id="WP_136354625.1">
    <property type="nucleotide sequence ID" value="NZ_CP046266.1"/>
</dbReference>
<dbReference type="PANTHER" id="PTHR36932">
    <property type="entry name" value="CAPSULAR POLYSACCHARIDE BIOSYNTHESIS PROTEIN"/>
    <property type="match status" value="1"/>
</dbReference>
<gene>
    <name evidence="1" type="ORF">E6W99_13280</name>
</gene>
<sequence>MNKLELVKQFLITKFRRNFSSIEELQSFQNRKIKKQLSFVMNHSPFYQMFYHDFQKAINNNNLSALPIIDKSIMMNHFDDLNTVGIKKESALKLAIEAERSRDFSPKLGHISIGLSSGTSGNQGVFLVSDKESAMWAGTVLAKLLPGKLFDKQKIAFFLRANNNLYRTTANGRISFTFFDLFDDLPLHIERINKLQPTIIIAPPSMLRKLAEWQMDEKISIRPLKIISVAEVLEEIDRRLIETVFKQTLHQVYQCTEGFLAATCSKGILHINEDLVLVEKEYLDKDKGVFVPIITDFTRKTQPIIRYRLNDLLIERKTSCPCGSPFLALERIDGRCDDLFYGYKNNSKEIGILFPDFIRRAIMLASDLILEYKVTQLTLDLIEIKLKVKANQELVSESVKNELGAIWAHHQLVIPDMHFLPYDLIPSASKRKRIANEMREQFDGKIV</sequence>
<organism evidence="1 2">
    <name type="scientific">Metabacillus sediminilitoris</name>
    <dbReference type="NCBI Taxonomy" id="2567941"/>
    <lineage>
        <taxon>Bacteria</taxon>
        <taxon>Bacillati</taxon>
        <taxon>Bacillota</taxon>
        <taxon>Bacilli</taxon>
        <taxon>Bacillales</taxon>
        <taxon>Bacillaceae</taxon>
        <taxon>Metabacillus</taxon>
    </lineage>
</organism>
<dbReference type="PANTHER" id="PTHR36932:SF1">
    <property type="entry name" value="CAPSULAR POLYSACCHARIDE BIOSYNTHESIS PROTEIN"/>
    <property type="match status" value="1"/>
</dbReference>
<dbReference type="SUPFAM" id="SSF56801">
    <property type="entry name" value="Acetyl-CoA synthetase-like"/>
    <property type="match status" value="1"/>
</dbReference>
<dbReference type="OrthoDB" id="580775at2"/>
<comment type="caution">
    <text evidence="1">The sequence shown here is derived from an EMBL/GenBank/DDBJ whole genome shotgun (WGS) entry which is preliminary data.</text>
</comment>
<dbReference type="InterPro" id="IPR053158">
    <property type="entry name" value="CapK_Type1_Caps_Biosynth"/>
</dbReference>
<proteinExistence type="predicted"/>
<dbReference type="Gene3D" id="3.40.50.12780">
    <property type="entry name" value="N-terminal domain of ligase-like"/>
    <property type="match status" value="1"/>
</dbReference>
<evidence type="ECO:0000313" key="1">
    <source>
        <dbReference type="EMBL" id="THF79315.1"/>
    </source>
</evidence>
<keyword evidence="2" id="KW-1185">Reference proteome</keyword>
<evidence type="ECO:0000313" key="2">
    <source>
        <dbReference type="Proteomes" id="UP000310334"/>
    </source>
</evidence>
<reference evidence="1 2" key="1">
    <citation type="submission" date="2019-04" db="EMBL/GenBank/DDBJ databases">
        <title>Bacillus sediminilitoris sp. nov., isolated from a tidal flat sediment on the East China Sea.</title>
        <authorList>
            <person name="Wei Y."/>
            <person name="Mao H."/>
            <person name="Fang J."/>
        </authorList>
    </citation>
    <scope>NUCLEOTIDE SEQUENCE [LARGE SCALE GENOMIC DNA]</scope>
    <source>
        <strain evidence="1 2">DSL-17</strain>
    </source>
</reference>
<protein>
    <submittedName>
        <fullName evidence="1">Adenylate cyclase</fullName>
    </submittedName>
</protein>